<dbReference type="SMART" id="SM00493">
    <property type="entry name" value="TOPRIM"/>
    <property type="match status" value="1"/>
</dbReference>
<gene>
    <name evidence="2" type="ORF">EF806_02405</name>
</gene>
<evidence type="ECO:0000313" key="3">
    <source>
        <dbReference type="Proteomes" id="UP000317158"/>
    </source>
</evidence>
<dbReference type="Pfam" id="PF01751">
    <property type="entry name" value="Toprim"/>
    <property type="match status" value="1"/>
</dbReference>
<accession>A0A520KTM4</accession>
<dbReference type="AlphaFoldDB" id="A0A520KTM4"/>
<dbReference type="EMBL" id="RXIF01000004">
    <property type="protein sequence ID" value="RZN64915.1"/>
    <property type="molecule type" value="Genomic_DNA"/>
</dbReference>
<dbReference type="PANTHER" id="PTHR39964:SF2">
    <property type="entry name" value="UPF0292 PROTEIN MJ1624"/>
    <property type="match status" value="1"/>
</dbReference>
<dbReference type="InterPro" id="IPR006171">
    <property type="entry name" value="TOPRIM_dom"/>
</dbReference>
<proteinExistence type="predicted"/>
<sequence>MNDKIKLEKIKDAIIEMKEITEDGGIVIVEGRKDEVSLSDLGIKNCLRLPLNVPIFTFSEFIAKQNRNVIIMTDWDDKGEKLAEKIKNNLENMDILPDLSFRERIKKLVCKDIKDVESLNKYLIKKVYREFGVTIEQFL</sequence>
<dbReference type="PANTHER" id="PTHR39964">
    <property type="entry name" value="UPF0292 PROTEIN TK1411"/>
    <property type="match status" value="1"/>
</dbReference>
<protein>
    <submittedName>
        <fullName evidence="2">Toprim domain-containing protein</fullName>
    </submittedName>
</protein>
<dbReference type="PROSITE" id="PS50880">
    <property type="entry name" value="TOPRIM"/>
    <property type="match status" value="1"/>
</dbReference>
<evidence type="ECO:0000259" key="1">
    <source>
        <dbReference type="PROSITE" id="PS50880"/>
    </source>
</evidence>
<organism evidence="2 3">
    <name type="scientific">Methanoliparum thermophilum</name>
    <dbReference type="NCBI Taxonomy" id="2491083"/>
    <lineage>
        <taxon>Archaea</taxon>
        <taxon>Methanobacteriati</taxon>
        <taxon>Methanobacteriota</taxon>
        <taxon>Candidatus Methanoliparia</taxon>
        <taxon>Candidatus Methanoliparales</taxon>
        <taxon>Candidatus Methanoliparaceae</taxon>
        <taxon>Candidatus Methanoliparum</taxon>
    </lineage>
</organism>
<feature type="domain" description="Toprim" evidence="1">
    <location>
        <begin position="24"/>
        <end position="105"/>
    </location>
</feature>
<comment type="caution">
    <text evidence="2">The sequence shown here is derived from an EMBL/GenBank/DDBJ whole genome shotgun (WGS) entry which is preliminary data.</text>
</comment>
<dbReference type="SUPFAM" id="SSF110455">
    <property type="entry name" value="Toprim domain"/>
    <property type="match status" value="1"/>
</dbReference>
<dbReference type="Proteomes" id="UP000317158">
    <property type="component" value="Unassembled WGS sequence"/>
</dbReference>
<dbReference type="Gene3D" id="3.40.1360.10">
    <property type="match status" value="1"/>
</dbReference>
<name>A0A520KTM4_METT2</name>
<reference evidence="2 3" key="1">
    <citation type="journal article" date="2019" name="Nat. Microbiol.">
        <title>Wide diversity of methane and short-chain alkane metabolisms in uncultured archaea.</title>
        <authorList>
            <person name="Borrel G."/>
            <person name="Adam P.S."/>
            <person name="McKay L.J."/>
            <person name="Chen L.X."/>
            <person name="Sierra-Garcia I.N."/>
            <person name="Sieber C.M."/>
            <person name="Letourneur Q."/>
            <person name="Ghozlane A."/>
            <person name="Andersen G.L."/>
            <person name="Li W.J."/>
            <person name="Hallam S.J."/>
            <person name="Muyzer G."/>
            <person name="de Oliveira V.M."/>
            <person name="Inskeep W.P."/>
            <person name="Banfield J.F."/>
            <person name="Gribaldo S."/>
        </authorList>
    </citation>
    <scope>NUCLEOTIDE SEQUENCE [LARGE SCALE GENOMIC DNA]</scope>
    <source>
        <strain evidence="2">NM1a</strain>
    </source>
</reference>
<evidence type="ECO:0000313" key="2">
    <source>
        <dbReference type="EMBL" id="RZN64915.1"/>
    </source>
</evidence>